<proteinExistence type="predicted"/>
<accession>A0A1C7NVT7</accession>
<evidence type="ECO:0000313" key="1">
    <source>
        <dbReference type="EMBL" id="OBZ93157.1"/>
    </source>
</evidence>
<name>A0A1C7NVT7_9HYPH</name>
<dbReference type="Proteomes" id="UP000093111">
    <property type="component" value="Unassembled WGS sequence"/>
</dbReference>
<keyword evidence="2" id="KW-1185">Reference proteome</keyword>
<protein>
    <submittedName>
        <fullName evidence="1">Uncharacterized protein</fullName>
    </submittedName>
</protein>
<gene>
    <name evidence="1" type="ORF">ADU59_23950</name>
</gene>
<organism evidence="1 2">
    <name type="scientific">Pararhizobium polonicum</name>
    <dbReference type="NCBI Taxonomy" id="1612624"/>
    <lineage>
        <taxon>Bacteria</taxon>
        <taxon>Pseudomonadati</taxon>
        <taxon>Pseudomonadota</taxon>
        <taxon>Alphaproteobacteria</taxon>
        <taxon>Hyphomicrobiales</taxon>
        <taxon>Rhizobiaceae</taxon>
        <taxon>Rhizobium/Agrobacterium group</taxon>
        <taxon>Pararhizobium</taxon>
    </lineage>
</organism>
<dbReference type="AlphaFoldDB" id="A0A1C7NVT7"/>
<reference evidence="1 2" key="1">
    <citation type="journal article" date="2016" name="Syst. Appl. Microbiol.">
        <title>Pararhizobium polonicum sp. nov. isolated from tumors on stone fruit rootstocks.</title>
        <authorList>
            <person name="Pulawska J."/>
            <person name="Kuzmanovic N."/>
            <person name="Willems A."/>
            <person name="Pothier J.F."/>
        </authorList>
    </citation>
    <scope>NUCLEOTIDE SEQUENCE [LARGE SCALE GENOMIC DNA]</scope>
    <source>
        <strain evidence="1 2">F5.1</strain>
    </source>
</reference>
<evidence type="ECO:0000313" key="2">
    <source>
        <dbReference type="Proteomes" id="UP000093111"/>
    </source>
</evidence>
<dbReference type="EMBL" id="LGLV01000016">
    <property type="protein sequence ID" value="OBZ93157.1"/>
    <property type="molecule type" value="Genomic_DNA"/>
</dbReference>
<comment type="caution">
    <text evidence="1">The sequence shown here is derived from an EMBL/GenBank/DDBJ whole genome shotgun (WGS) entry which is preliminary data.</text>
</comment>
<sequence>MTPRELIHRLGTLSKPDRTLDGELGKLIGYTRRFKVDIDPATGEQRHTPVWDAPNGGEARMPQFTKLIHDAHLLAQALFPDSIGGASWDEVGGAARIDAGRYVTAANPAIAICIAALEQMDDIDAGDEGDDESQEDAPD</sequence>